<evidence type="ECO:0000256" key="2">
    <source>
        <dbReference type="SAM" id="SignalP"/>
    </source>
</evidence>
<feature type="region of interest" description="Disordered" evidence="1">
    <location>
        <begin position="23"/>
        <end position="50"/>
    </location>
</feature>
<dbReference type="AlphaFoldDB" id="A0AAD3HIZ7"/>
<evidence type="ECO:0000313" key="5">
    <source>
        <dbReference type="Proteomes" id="UP001054857"/>
    </source>
</evidence>
<evidence type="ECO:0000256" key="1">
    <source>
        <dbReference type="SAM" id="MobiDB-lite"/>
    </source>
</evidence>
<comment type="caution">
    <text evidence="4">The sequence shown here is derived from an EMBL/GenBank/DDBJ whole genome shotgun (WGS) entry which is preliminary data.</text>
</comment>
<feature type="compositionally biased region" description="Pro residues" evidence="1">
    <location>
        <begin position="28"/>
        <end position="39"/>
    </location>
</feature>
<sequence length="767" mass="84097">MAPRIRPFVWLILLSFLLLNVESKRPPRPPPPSPKPPKPPPKRLRSPPPQPVEYVQVTVTVAGQLLVSTAHSEPAQNMTVEDIELTLNPNSDIFHHLYDTASDSSTVALRVELNTTRRVMTGDNLETPIHFNITSDLARKLDLVPDATGAPTNGTLASRHRRRLSDTPNNPGRRRALTEEQSRARRMILDFHGTRRSVAEVEQLSSLLSRLGSSGSTLVPRATDVVVKNNVGTKDLFIINGQPQNITSMTFLFKSTKCNISTGFKLDTLKQYWYDQGDNAPIVATLQRYYSVCSYEQLQFPPDLNQVFEVDIDCVGNGTRGPYNLRNGYGNGADNENELSVLPELAKAYLKKNDMAAYNLSAHMRRFVSIWPFNAVDTVVNWDGYADIGCPGPPYVCRTFLNHDVKRRQPSLVTVFQELGHNIGLWHSASIKCAGDVCQEDDRGDFSDPMGKARFLDLNKTLVCLSAPQAYKTGWASPVKYGNFDINTLEEGKMYDVTLPAMALSKNNMLRIWIDQTGLMVNTTPKPQRAVFISYRVRQPGVGTYDSGIPDELDKIIWIHQYDETANAMSATMNPISLALLTDQPGYTIEGIGSLPTFFSMDNATGPGLGGLLVVVKSKTDLAAVVTLCRFSVKKEDNCEDSIDNDCDGLLDKDDPDCGGPIPEPNSPPPPPPKYFRPRSPPPSPPPPGTSFSPPPPPPGKKKQPPPPPLQSPLFPVVFVSSSPPPPSPSPPLLPPPPPPPSPPPPSPPPPSPAPPPKKKKPPPPPS</sequence>
<organism evidence="4 5">
    <name type="scientific">Astrephomene gubernaculifera</name>
    <dbReference type="NCBI Taxonomy" id="47775"/>
    <lineage>
        <taxon>Eukaryota</taxon>
        <taxon>Viridiplantae</taxon>
        <taxon>Chlorophyta</taxon>
        <taxon>core chlorophytes</taxon>
        <taxon>Chlorophyceae</taxon>
        <taxon>CS clade</taxon>
        <taxon>Chlamydomonadales</taxon>
        <taxon>Astrephomenaceae</taxon>
        <taxon>Astrephomene</taxon>
    </lineage>
</organism>
<dbReference type="SUPFAM" id="SSF55486">
    <property type="entry name" value="Metalloproteases ('zincins'), catalytic domain"/>
    <property type="match status" value="1"/>
</dbReference>
<dbReference type="Pfam" id="PF05548">
    <property type="entry name" value="Peptidase_M11"/>
    <property type="match status" value="1"/>
</dbReference>
<accession>A0AAD3HIZ7</accession>
<evidence type="ECO:0000313" key="4">
    <source>
        <dbReference type="EMBL" id="GFR42110.1"/>
    </source>
</evidence>
<feature type="compositionally biased region" description="Pro residues" evidence="1">
    <location>
        <begin position="723"/>
        <end position="756"/>
    </location>
</feature>
<proteinExistence type="predicted"/>
<dbReference type="EMBL" id="BMAR01000002">
    <property type="protein sequence ID" value="GFR42110.1"/>
    <property type="molecule type" value="Genomic_DNA"/>
</dbReference>
<reference evidence="4 5" key="1">
    <citation type="journal article" date="2021" name="Sci. Rep.">
        <title>Genome sequencing of the multicellular alga Astrephomene provides insights into convergent evolution of germ-soma differentiation.</title>
        <authorList>
            <person name="Yamashita S."/>
            <person name="Yamamoto K."/>
            <person name="Matsuzaki R."/>
            <person name="Suzuki S."/>
            <person name="Yamaguchi H."/>
            <person name="Hirooka S."/>
            <person name="Minakuchi Y."/>
            <person name="Miyagishima S."/>
            <person name="Kawachi M."/>
            <person name="Toyoda A."/>
            <person name="Nozaki H."/>
        </authorList>
    </citation>
    <scope>NUCLEOTIDE SEQUENCE [LARGE SCALE GENOMIC DNA]</scope>
    <source>
        <strain evidence="4 5">NIES-4017</strain>
    </source>
</reference>
<feature type="compositionally biased region" description="Acidic residues" evidence="1">
    <location>
        <begin position="640"/>
        <end position="657"/>
    </location>
</feature>
<dbReference type="InterPro" id="IPR008752">
    <property type="entry name" value="Peptidase_M11"/>
</dbReference>
<feature type="region of interest" description="Disordered" evidence="1">
    <location>
        <begin position="640"/>
        <end position="767"/>
    </location>
</feature>
<dbReference type="PRINTS" id="PR01217">
    <property type="entry name" value="PRICHEXTENSN"/>
</dbReference>
<feature type="compositionally biased region" description="Basic residues" evidence="1">
    <location>
        <begin position="757"/>
        <end position="767"/>
    </location>
</feature>
<dbReference type="Proteomes" id="UP001054857">
    <property type="component" value="Unassembled WGS sequence"/>
</dbReference>
<feature type="signal peptide" evidence="2">
    <location>
        <begin position="1"/>
        <end position="23"/>
    </location>
</feature>
<keyword evidence="2" id="KW-0732">Signal</keyword>
<protein>
    <recommendedName>
        <fullName evidence="3">Peptidase M11 gametolysin domain-containing protein</fullName>
    </recommendedName>
</protein>
<keyword evidence="5" id="KW-1185">Reference proteome</keyword>
<dbReference type="PANTHER" id="PTHR24216:SF65">
    <property type="entry name" value="PAXILLIN-LIKE PROTEIN 1"/>
    <property type="match status" value="1"/>
</dbReference>
<evidence type="ECO:0000259" key="3">
    <source>
        <dbReference type="Pfam" id="PF05548"/>
    </source>
</evidence>
<dbReference type="PANTHER" id="PTHR24216">
    <property type="entry name" value="PAXILLIN-RELATED"/>
    <property type="match status" value="1"/>
</dbReference>
<feature type="domain" description="Peptidase M11 gametolysin" evidence="3">
    <location>
        <begin position="258"/>
        <end position="568"/>
    </location>
</feature>
<feature type="compositionally biased region" description="Pro residues" evidence="1">
    <location>
        <begin position="662"/>
        <end position="711"/>
    </location>
</feature>
<gene>
    <name evidence="4" type="ORF">Agub_g2953</name>
</gene>
<feature type="chain" id="PRO_5042266406" description="Peptidase M11 gametolysin domain-containing protein" evidence="2">
    <location>
        <begin position="24"/>
        <end position="767"/>
    </location>
</feature>
<name>A0AAD3HIZ7_9CHLO</name>
<feature type="region of interest" description="Disordered" evidence="1">
    <location>
        <begin position="145"/>
        <end position="180"/>
    </location>
</feature>